<dbReference type="EMBL" id="SNWQ01000021">
    <property type="protein sequence ID" value="TDO35744.1"/>
    <property type="molecule type" value="Genomic_DNA"/>
</dbReference>
<evidence type="ECO:0000313" key="2">
    <source>
        <dbReference type="Proteomes" id="UP000295388"/>
    </source>
</evidence>
<reference evidence="1 2" key="1">
    <citation type="submission" date="2019-03" db="EMBL/GenBank/DDBJ databases">
        <title>Genomic Encyclopedia of Type Strains, Phase III (KMG-III): the genomes of soil and plant-associated and newly described type strains.</title>
        <authorList>
            <person name="Whitman W."/>
        </authorList>
    </citation>
    <scope>NUCLEOTIDE SEQUENCE [LARGE SCALE GENOMIC DNA]</scope>
    <source>
        <strain evidence="1 2">VKM Ac-2527</strain>
    </source>
</reference>
<dbReference type="RefSeq" id="WP_133804220.1">
    <property type="nucleotide sequence ID" value="NZ_SNWQ01000021.1"/>
</dbReference>
<gene>
    <name evidence="1" type="ORF">EV643_12116</name>
</gene>
<dbReference type="AlphaFoldDB" id="A0A4R6JI10"/>
<sequence>MALPGSDLLAQAESYLRVGSAEEMSDAVTRSHLPDFRCVGWYAEPPAGWSVVIDAEYADQVIPEPLVRRFGVEAFWERWTRSECLCKLADVPMLAWWPEHGLDVPADFGGRWRTLTLPSAAGDLIVSVAIDLSRVCQ</sequence>
<dbReference type="Proteomes" id="UP000295388">
    <property type="component" value="Unassembled WGS sequence"/>
</dbReference>
<proteinExistence type="predicted"/>
<protein>
    <submittedName>
        <fullName evidence="1">Uncharacterized protein</fullName>
    </submittedName>
</protein>
<dbReference type="OrthoDB" id="3384378at2"/>
<comment type="caution">
    <text evidence="1">The sequence shown here is derived from an EMBL/GenBank/DDBJ whole genome shotgun (WGS) entry which is preliminary data.</text>
</comment>
<name>A0A4R6JI10_9ACTN</name>
<accession>A0A4R6JI10</accession>
<organism evidence="1 2">
    <name type="scientific">Kribbella caucasensis</name>
    <dbReference type="NCBI Taxonomy" id="2512215"/>
    <lineage>
        <taxon>Bacteria</taxon>
        <taxon>Bacillati</taxon>
        <taxon>Actinomycetota</taxon>
        <taxon>Actinomycetes</taxon>
        <taxon>Propionibacteriales</taxon>
        <taxon>Kribbellaceae</taxon>
        <taxon>Kribbella</taxon>
    </lineage>
</organism>
<evidence type="ECO:0000313" key="1">
    <source>
        <dbReference type="EMBL" id="TDO35744.1"/>
    </source>
</evidence>
<keyword evidence="2" id="KW-1185">Reference proteome</keyword>